<evidence type="ECO:0000256" key="1">
    <source>
        <dbReference type="ARBA" id="ARBA00004980"/>
    </source>
</evidence>
<evidence type="ECO:0000256" key="4">
    <source>
        <dbReference type="ARBA" id="ARBA00022679"/>
    </source>
</evidence>
<dbReference type="GO" id="GO:0009228">
    <property type="term" value="P:thiamine biosynthetic process"/>
    <property type="evidence" value="ECO:0007669"/>
    <property type="project" value="UniProtKB-UniRule"/>
</dbReference>
<keyword evidence="9 11" id="KW-0414">Isoprene biosynthesis</keyword>
<dbReference type="InterPro" id="IPR029061">
    <property type="entry name" value="THDP-binding"/>
</dbReference>
<dbReference type="NCBIfam" id="TIGR00204">
    <property type="entry name" value="dxs"/>
    <property type="match status" value="1"/>
</dbReference>
<keyword evidence="7 11" id="KW-0784">Thiamine biosynthesis</keyword>
<feature type="binding site" evidence="11">
    <location>
        <position position="146"/>
    </location>
    <ligand>
        <name>Mg(2+)</name>
        <dbReference type="ChEBI" id="CHEBI:18420"/>
    </ligand>
</feature>
<dbReference type="PANTHER" id="PTHR43322:SF5">
    <property type="entry name" value="1-DEOXY-D-XYLULOSE-5-PHOSPHATE SYNTHASE, CHLOROPLASTIC"/>
    <property type="match status" value="1"/>
</dbReference>
<sequence length="629" mass="68797">MGNLLEEIQSPADIKGYSLTQLEALAGEIREKLIQTLSRTGGHLGPNLGVVELTLAMHYVFDTPADKFVFDVSHQAYIHKLLTGRVDRFDTIRQPGGLNGFMLRTESEHDAYGAGHAGTALSAALGMAVARDLRGSREHVVALAGDAAFTNGISFEALNNITDQTNRLIVVLNDNEWSIDRNVGAIARYLHKIVTNEHVSHLHGSAARLLERLGGKTAVGLVRRAEEAAKGMLWPSVFFEEFGLTYYGPLDGHNLSELIETFKFLKTQEKPVVLHAITQKGRGFQPALDKQKKFHGLGPYDAETGETKPVGQKTYSEVFADTLVKLADENEKVVGITAAMPNGTALDLFKPHHPKRYFDVGIAEEHAVIFAAGMATQGFRPFCAIYSTFLQRAFDPIVHDVCLQKLPVVFCMDRGGLSGDDGATHHGLFDISYLRGIPNIVHMVPKDEDELADMMYTAMLHDGPAAIRYPRGTGPGATVKAKPVALSIGKGEVIEDGDDIAIFGLGALLPLAEELGETLDRQGYSAAIINPRFVKPIDRELLDAYGKRVSAIVTFEDHVLMGGFGSAVMEALSELGLNVPVIRIGWPDRFIEHGKVEQLRARYGISVEAAMEKLTPYLKRSKRVKLVAR</sequence>
<keyword evidence="14" id="KW-1185">Reference proteome</keyword>
<gene>
    <name evidence="11" type="primary">dxs</name>
    <name evidence="13" type="ORF">ACPOL_1512</name>
</gene>
<reference evidence="13 14" key="1">
    <citation type="journal article" date="2018" name="Front. Microbiol.">
        <title>Hydrolytic Capabilities as a Key to Environmental Success: Chitinolytic and Cellulolytic Acidobacteria From Acidic Sub-arctic Soils and Boreal Peatlands.</title>
        <authorList>
            <person name="Belova S.E."/>
            <person name="Ravin N.V."/>
            <person name="Pankratov T.A."/>
            <person name="Rakitin A.L."/>
            <person name="Ivanova A.A."/>
            <person name="Beletsky A.V."/>
            <person name="Mardanov A.V."/>
            <person name="Sinninghe Damste J.S."/>
            <person name="Dedysh S.N."/>
        </authorList>
    </citation>
    <scope>NUCLEOTIDE SEQUENCE [LARGE SCALE GENOMIC DNA]</scope>
    <source>
        <strain evidence="13 14">SBC82</strain>
    </source>
</reference>
<feature type="binding site" evidence="11">
    <location>
        <position position="364"/>
    </location>
    <ligand>
        <name>thiamine diphosphate</name>
        <dbReference type="ChEBI" id="CHEBI:58937"/>
    </ligand>
</feature>
<dbReference type="SUPFAM" id="SSF52922">
    <property type="entry name" value="TK C-terminal domain-like"/>
    <property type="match status" value="1"/>
</dbReference>
<feature type="binding site" evidence="11">
    <location>
        <begin position="147"/>
        <end position="148"/>
    </location>
    <ligand>
        <name>thiamine diphosphate</name>
        <dbReference type="ChEBI" id="CHEBI:58937"/>
    </ligand>
</feature>
<proteinExistence type="inferred from homology"/>
<dbReference type="KEGG" id="abas:ACPOL_1512"/>
<protein>
    <recommendedName>
        <fullName evidence="11">1-deoxy-D-xylulose-5-phosphate synthase</fullName>
        <ecNumber evidence="11">2.2.1.7</ecNumber>
    </recommendedName>
    <alternativeName>
        <fullName evidence="11">1-deoxyxylulose-5-phosphate synthase</fullName>
        <shortName evidence="11">DXP synthase</shortName>
        <shortName evidence="11">DXPS</shortName>
    </alternativeName>
</protein>
<dbReference type="AlphaFoldDB" id="A0A2Z5FVG3"/>
<evidence type="ECO:0000256" key="5">
    <source>
        <dbReference type="ARBA" id="ARBA00022723"/>
    </source>
</evidence>
<comment type="cofactor">
    <cofactor evidence="11">
        <name>Mg(2+)</name>
        <dbReference type="ChEBI" id="CHEBI:18420"/>
    </cofactor>
    <text evidence="11">Binds 1 Mg(2+) ion per subunit.</text>
</comment>
<organism evidence="13 14">
    <name type="scientific">Acidisarcina polymorpha</name>
    <dbReference type="NCBI Taxonomy" id="2211140"/>
    <lineage>
        <taxon>Bacteria</taxon>
        <taxon>Pseudomonadati</taxon>
        <taxon>Acidobacteriota</taxon>
        <taxon>Terriglobia</taxon>
        <taxon>Terriglobales</taxon>
        <taxon>Acidobacteriaceae</taxon>
        <taxon>Acidisarcina</taxon>
    </lineage>
</organism>
<comment type="catalytic activity">
    <reaction evidence="11">
        <text>D-glyceraldehyde 3-phosphate + pyruvate + H(+) = 1-deoxy-D-xylulose 5-phosphate + CO2</text>
        <dbReference type="Rhea" id="RHEA:12605"/>
        <dbReference type="ChEBI" id="CHEBI:15361"/>
        <dbReference type="ChEBI" id="CHEBI:15378"/>
        <dbReference type="ChEBI" id="CHEBI:16526"/>
        <dbReference type="ChEBI" id="CHEBI:57792"/>
        <dbReference type="ChEBI" id="CHEBI:59776"/>
        <dbReference type="EC" id="2.2.1.7"/>
    </reaction>
</comment>
<evidence type="ECO:0000256" key="2">
    <source>
        <dbReference type="ARBA" id="ARBA00011081"/>
    </source>
</evidence>
<dbReference type="PANTHER" id="PTHR43322">
    <property type="entry name" value="1-D-DEOXYXYLULOSE 5-PHOSPHATE SYNTHASE-RELATED"/>
    <property type="match status" value="1"/>
</dbReference>
<feature type="binding site" evidence="11">
    <location>
        <position position="74"/>
    </location>
    <ligand>
        <name>thiamine diphosphate</name>
        <dbReference type="ChEBI" id="CHEBI:58937"/>
    </ligand>
</feature>
<dbReference type="PROSITE" id="PS00801">
    <property type="entry name" value="TRANSKETOLASE_1"/>
    <property type="match status" value="1"/>
</dbReference>
<dbReference type="UniPathway" id="UPA00064">
    <property type="reaction ID" value="UER00091"/>
</dbReference>
<feature type="binding site" evidence="11">
    <location>
        <position position="175"/>
    </location>
    <ligand>
        <name>thiamine diphosphate</name>
        <dbReference type="ChEBI" id="CHEBI:58937"/>
    </ligand>
</feature>
<feature type="domain" description="Transketolase-like pyrimidine-binding" evidence="12">
    <location>
        <begin position="313"/>
        <end position="477"/>
    </location>
</feature>
<dbReference type="InterPro" id="IPR020826">
    <property type="entry name" value="Transketolase_BS"/>
</dbReference>
<dbReference type="SUPFAM" id="SSF52518">
    <property type="entry name" value="Thiamin diphosphate-binding fold (THDP-binding)"/>
    <property type="match status" value="2"/>
</dbReference>
<feature type="binding site" evidence="11">
    <location>
        <position position="175"/>
    </location>
    <ligand>
        <name>Mg(2+)</name>
        <dbReference type="ChEBI" id="CHEBI:18420"/>
    </ligand>
</feature>
<dbReference type="InterPro" id="IPR049557">
    <property type="entry name" value="Transketolase_CS"/>
</dbReference>
<evidence type="ECO:0000256" key="11">
    <source>
        <dbReference type="HAMAP-Rule" id="MF_00315"/>
    </source>
</evidence>
<keyword evidence="6 11" id="KW-0460">Magnesium</keyword>
<dbReference type="HAMAP" id="MF_00315">
    <property type="entry name" value="DXP_synth"/>
    <property type="match status" value="1"/>
</dbReference>
<comment type="cofactor">
    <cofactor evidence="11">
        <name>thiamine diphosphate</name>
        <dbReference type="ChEBI" id="CHEBI:58937"/>
    </cofactor>
    <text evidence="11">Binds 1 thiamine pyrophosphate per subunit.</text>
</comment>
<dbReference type="GO" id="GO:0000287">
    <property type="term" value="F:magnesium ion binding"/>
    <property type="evidence" value="ECO:0007669"/>
    <property type="project" value="UniProtKB-UniRule"/>
</dbReference>
<dbReference type="RefSeq" id="WP_114206409.1">
    <property type="nucleotide sequence ID" value="NZ_CP030840.1"/>
</dbReference>
<keyword evidence="8 11" id="KW-0786">Thiamine pyrophosphate</keyword>
<dbReference type="Proteomes" id="UP000253606">
    <property type="component" value="Chromosome"/>
</dbReference>
<evidence type="ECO:0000259" key="12">
    <source>
        <dbReference type="SMART" id="SM00861"/>
    </source>
</evidence>
<dbReference type="GO" id="GO:0008661">
    <property type="term" value="F:1-deoxy-D-xylulose-5-phosphate synthase activity"/>
    <property type="evidence" value="ECO:0007669"/>
    <property type="project" value="UniProtKB-UniRule"/>
</dbReference>
<dbReference type="Pfam" id="PF13292">
    <property type="entry name" value="DXP_synthase_N"/>
    <property type="match status" value="1"/>
</dbReference>
<dbReference type="NCBIfam" id="NF003933">
    <property type="entry name" value="PRK05444.2-2"/>
    <property type="match status" value="1"/>
</dbReference>
<dbReference type="InterPro" id="IPR005477">
    <property type="entry name" value="Dxylulose-5-P_synthase"/>
</dbReference>
<comment type="similarity">
    <text evidence="2 11">Belongs to the transketolase family. DXPS subfamily.</text>
</comment>
<dbReference type="Pfam" id="PF02779">
    <property type="entry name" value="Transket_pyr"/>
    <property type="match status" value="1"/>
</dbReference>
<dbReference type="CDD" id="cd02007">
    <property type="entry name" value="TPP_DXS"/>
    <property type="match status" value="1"/>
</dbReference>
<dbReference type="EMBL" id="CP030840">
    <property type="protein sequence ID" value="AXC10858.1"/>
    <property type="molecule type" value="Genomic_DNA"/>
</dbReference>
<feature type="binding site" evidence="11">
    <location>
        <begin position="115"/>
        <end position="117"/>
    </location>
    <ligand>
        <name>thiamine diphosphate</name>
        <dbReference type="ChEBI" id="CHEBI:58937"/>
    </ligand>
</feature>
<evidence type="ECO:0000256" key="10">
    <source>
        <dbReference type="ARBA" id="ARBA00055605"/>
    </source>
</evidence>
<dbReference type="PROSITE" id="PS00802">
    <property type="entry name" value="TRANSKETOLASE_2"/>
    <property type="match status" value="1"/>
</dbReference>
<dbReference type="GO" id="GO:0005829">
    <property type="term" value="C:cytosol"/>
    <property type="evidence" value="ECO:0007669"/>
    <property type="project" value="TreeGrafter"/>
</dbReference>
<keyword evidence="5 11" id="KW-0479">Metal-binding</keyword>
<dbReference type="GO" id="GO:0030976">
    <property type="term" value="F:thiamine pyrophosphate binding"/>
    <property type="evidence" value="ECO:0007669"/>
    <property type="project" value="UniProtKB-UniRule"/>
</dbReference>
<dbReference type="OrthoDB" id="9803371at2"/>
<dbReference type="InterPro" id="IPR009014">
    <property type="entry name" value="Transketo_C/PFOR_II"/>
</dbReference>
<dbReference type="GO" id="GO:0016114">
    <property type="term" value="P:terpenoid biosynthetic process"/>
    <property type="evidence" value="ECO:0007669"/>
    <property type="project" value="UniProtKB-UniRule"/>
</dbReference>
<evidence type="ECO:0000256" key="9">
    <source>
        <dbReference type="ARBA" id="ARBA00023229"/>
    </source>
</evidence>
<evidence type="ECO:0000313" key="13">
    <source>
        <dbReference type="EMBL" id="AXC10858.1"/>
    </source>
</evidence>
<dbReference type="FunFam" id="3.40.50.970:FF:000005">
    <property type="entry name" value="1-deoxy-D-xylulose-5-phosphate synthase"/>
    <property type="match status" value="1"/>
</dbReference>
<comment type="subunit">
    <text evidence="3 11">Homodimer.</text>
</comment>
<dbReference type="Pfam" id="PF02780">
    <property type="entry name" value="Transketolase_C"/>
    <property type="match status" value="1"/>
</dbReference>
<keyword evidence="4 11" id="KW-0808">Transferase</keyword>
<dbReference type="SMART" id="SM00861">
    <property type="entry name" value="Transket_pyr"/>
    <property type="match status" value="1"/>
</dbReference>
<evidence type="ECO:0000256" key="6">
    <source>
        <dbReference type="ARBA" id="ARBA00022842"/>
    </source>
</evidence>
<accession>A0A2Z5FVG3</accession>
<evidence type="ECO:0000313" key="14">
    <source>
        <dbReference type="Proteomes" id="UP000253606"/>
    </source>
</evidence>
<dbReference type="Gene3D" id="3.40.50.920">
    <property type="match status" value="1"/>
</dbReference>
<feature type="binding site" evidence="11">
    <location>
        <position position="284"/>
    </location>
    <ligand>
        <name>thiamine diphosphate</name>
        <dbReference type="ChEBI" id="CHEBI:58937"/>
    </ligand>
</feature>
<dbReference type="Gene3D" id="3.40.50.970">
    <property type="match status" value="2"/>
</dbReference>
<comment type="pathway">
    <text evidence="1 11">Metabolic intermediate biosynthesis; 1-deoxy-D-xylulose 5-phosphate biosynthesis; 1-deoxy-D-xylulose 5-phosphate from D-glyceraldehyde 3-phosphate and pyruvate: step 1/1.</text>
</comment>
<evidence type="ECO:0000256" key="8">
    <source>
        <dbReference type="ARBA" id="ARBA00023052"/>
    </source>
</evidence>
<name>A0A2Z5FVG3_9BACT</name>
<dbReference type="FunFam" id="3.40.50.920:FF:000002">
    <property type="entry name" value="1-deoxy-D-xylulose-5-phosphate synthase"/>
    <property type="match status" value="1"/>
</dbReference>
<comment type="function">
    <text evidence="10 11">Catalyzes the acyloin condensation reaction between C atoms 2 and 3 of pyruvate and glyceraldehyde 3-phosphate to yield 1-deoxy-D-xylulose-5-phosphate (DXP).</text>
</comment>
<dbReference type="InterPro" id="IPR033248">
    <property type="entry name" value="Transketolase_C"/>
</dbReference>
<dbReference type="InterPro" id="IPR005475">
    <property type="entry name" value="Transketolase-like_Pyr-bd"/>
</dbReference>
<evidence type="ECO:0000256" key="3">
    <source>
        <dbReference type="ARBA" id="ARBA00011738"/>
    </source>
</evidence>
<evidence type="ECO:0000256" key="7">
    <source>
        <dbReference type="ARBA" id="ARBA00022977"/>
    </source>
</evidence>
<dbReference type="CDD" id="cd07033">
    <property type="entry name" value="TPP_PYR_DXS_TK_like"/>
    <property type="match status" value="1"/>
</dbReference>
<dbReference type="GO" id="GO:0019288">
    <property type="term" value="P:isopentenyl diphosphate biosynthetic process, methylerythritol 4-phosphate pathway"/>
    <property type="evidence" value="ECO:0007669"/>
    <property type="project" value="TreeGrafter"/>
</dbReference>
<dbReference type="EC" id="2.2.1.7" evidence="11"/>